<evidence type="ECO:0000256" key="1">
    <source>
        <dbReference type="SAM" id="SignalP"/>
    </source>
</evidence>
<accession>A0A2S0I048</accession>
<reference evidence="2 3" key="1">
    <citation type="submission" date="2018-02" db="EMBL/GenBank/DDBJ databases">
        <title>Genomic analysis of the strain RR4-38 isolated from a seawater recirculating aquaculture system.</title>
        <authorList>
            <person name="Kim Y.-S."/>
            <person name="Jang Y.H."/>
            <person name="Kim K.-H."/>
        </authorList>
    </citation>
    <scope>NUCLEOTIDE SEQUENCE [LARGE SCALE GENOMIC DNA]</scope>
    <source>
        <strain evidence="2 3">RR4-38</strain>
    </source>
</reference>
<dbReference type="EMBL" id="CP027062">
    <property type="protein sequence ID" value="AVI52238.1"/>
    <property type="molecule type" value="Genomic_DNA"/>
</dbReference>
<dbReference type="PROSITE" id="PS51257">
    <property type="entry name" value="PROKAR_LIPOPROTEIN"/>
    <property type="match status" value="1"/>
</dbReference>
<protein>
    <submittedName>
        <fullName evidence="2">DUF4252 domain-containing protein</fullName>
    </submittedName>
</protein>
<name>A0A2S0I048_9FLAO</name>
<dbReference type="RefSeq" id="WP_105217477.1">
    <property type="nucleotide sequence ID" value="NZ_CP027062.1"/>
</dbReference>
<keyword evidence="1" id="KW-0732">Signal</keyword>
<feature type="chain" id="PRO_5015608320" evidence="1">
    <location>
        <begin position="18"/>
        <end position="203"/>
    </location>
</feature>
<organism evidence="2 3">
    <name type="scientific">Pukyongia salina</name>
    <dbReference type="NCBI Taxonomy" id="2094025"/>
    <lineage>
        <taxon>Bacteria</taxon>
        <taxon>Pseudomonadati</taxon>
        <taxon>Bacteroidota</taxon>
        <taxon>Flavobacteriia</taxon>
        <taxon>Flavobacteriales</taxon>
        <taxon>Flavobacteriaceae</taxon>
        <taxon>Pukyongia</taxon>
    </lineage>
</organism>
<dbReference type="OrthoDB" id="1143555at2"/>
<sequence length="203" mass="22510">MVTLVRFLVGISVAALALVSCNDGTSLQRYLVDKQDDDKYVKLDIATSLFESDDANFTEEQKEILSTIKKVNVVAFPLKGENAADYETERAELAKILDNEKYVLLGKVNSNGSKMTMKYLGEEDAIDEVIIFASDDTRGFAIFRLLGDDMKPGQMLKLMNSINSGDLDLSALSGIGDMFEDEFDTQNTDTAEEFTDIVEEITD</sequence>
<dbReference type="Proteomes" id="UP000238442">
    <property type="component" value="Chromosome"/>
</dbReference>
<dbReference type="AlphaFoldDB" id="A0A2S0I048"/>
<gene>
    <name evidence="2" type="ORF">C5O00_14155</name>
</gene>
<keyword evidence="3" id="KW-1185">Reference proteome</keyword>
<evidence type="ECO:0000313" key="3">
    <source>
        <dbReference type="Proteomes" id="UP000238442"/>
    </source>
</evidence>
<feature type="signal peptide" evidence="1">
    <location>
        <begin position="1"/>
        <end position="17"/>
    </location>
</feature>
<dbReference type="KEGG" id="aue:C5O00_14155"/>
<dbReference type="Pfam" id="PF14060">
    <property type="entry name" value="DUF4252"/>
    <property type="match status" value="1"/>
</dbReference>
<proteinExistence type="predicted"/>
<dbReference type="InterPro" id="IPR025348">
    <property type="entry name" value="DUF4252"/>
</dbReference>
<evidence type="ECO:0000313" key="2">
    <source>
        <dbReference type="EMBL" id="AVI52238.1"/>
    </source>
</evidence>